<evidence type="ECO:0000313" key="3">
    <source>
        <dbReference type="EMBL" id="OWJ67205.1"/>
    </source>
</evidence>
<keyword evidence="1" id="KW-0732">Signal</keyword>
<dbReference type="PANTHER" id="PTHR15629:SF2">
    <property type="entry name" value="SH3 DOMAIN-CONTAINING YSC84-LIKE PROTEIN 1"/>
    <property type="match status" value="1"/>
</dbReference>
<keyword evidence="4" id="KW-1185">Reference proteome</keyword>
<comment type="caution">
    <text evidence="3">The sequence shown here is derived from an EMBL/GenBank/DDBJ whole genome shotgun (WGS) entry which is preliminary data.</text>
</comment>
<dbReference type="Pfam" id="PF04366">
    <property type="entry name" value="Ysc84"/>
    <property type="match status" value="1"/>
</dbReference>
<dbReference type="InterPro" id="IPR007461">
    <property type="entry name" value="Ysc84_actin-binding"/>
</dbReference>
<feature type="signal peptide" evidence="1">
    <location>
        <begin position="1"/>
        <end position="25"/>
    </location>
</feature>
<evidence type="ECO:0000256" key="1">
    <source>
        <dbReference type="SAM" id="SignalP"/>
    </source>
</evidence>
<evidence type="ECO:0000259" key="2">
    <source>
        <dbReference type="Pfam" id="PF04366"/>
    </source>
</evidence>
<dbReference type="OrthoDB" id="9782434at2"/>
<proteinExistence type="predicted"/>
<dbReference type="PROSITE" id="PS51318">
    <property type="entry name" value="TAT"/>
    <property type="match status" value="1"/>
</dbReference>
<organism evidence="3 4">
    <name type="scientific">Inquilinus limosus</name>
    <dbReference type="NCBI Taxonomy" id="171674"/>
    <lineage>
        <taxon>Bacteria</taxon>
        <taxon>Pseudomonadati</taxon>
        <taxon>Pseudomonadota</taxon>
        <taxon>Alphaproteobacteria</taxon>
        <taxon>Rhodospirillales</taxon>
        <taxon>Rhodospirillaceae</taxon>
        <taxon>Inquilinus</taxon>
    </lineage>
</organism>
<evidence type="ECO:0000313" key="4">
    <source>
        <dbReference type="Proteomes" id="UP000196655"/>
    </source>
</evidence>
<protein>
    <recommendedName>
        <fullName evidence="2">Ysc84 actin-binding domain-containing protein</fullName>
    </recommendedName>
</protein>
<dbReference type="Proteomes" id="UP000196655">
    <property type="component" value="Unassembled WGS sequence"/>
</dbReference>
<dbReference type="InterPro" id="IPR051702">
    <property type="entry name" value="SH3_domain_YSC84-like"/>
</dbReference>
<dbReference type="STRING" id="1122125.GCA_000423185_01426"/>
<dbReference type="PROSITE" id="PS51257">
    <property type="entry name" value="PROKAR_LIPOPROTEIN"/>
    <property type="match status" value="1"/>
</dbReference>
<dbReference type="CDD" id="cd11524">
    <property type="entry name" value="SYLF"/>
    <property type="match status" value="1"/>
</dbReference>
<gene>
    <name evidence="3" type="ORF">BWR60_10410</name>
</gene>
<accession>A0A211ZPK2</accession>
<sequence>MIDRRKFLRLTGASTAGLALSGTLAACGSNTSTPSDAQLLVDESRGALQTLLSSPELTQLPRYIRGAKAVLIAPELLRGGFIFGGRGGNALMLVRLADGNWSYPAFYGVGGGSFGLQIGGQVSQLVLTIMTDKGLRAVEQSSFTVGADLTGALFTLGAGVGASTGLNTNADMYAFSQNKGLFAGGTLDGTVISEDQGRNDAYYGFGTAARTIFLGQKSNPGADQLRNLMPR</sequence>
<dbReference type="GO" id="GO:0035091">
    <property type="term" value="F:phosphatidylinositol binding"/>
    <property type="evidence" value="ECO:0007669"/>
    <property type="project" value="TreeGrafter"/>
</dbReference>
<dbReference type="RefSeq" id="WP_088150951.1">
    <property type="nucleotide sequence ID" value="NZ_NHON01000015.1"/>
</dbReference>
<feature type="domain" description="Ysc84 actin-binding" evidence="2">
    <location>
        <begin position="111"/>
        <end position="228"/>
    </location>
</feature>
<name>A0A211ZPK2_9PROT</name>
<dbReference type="InterPro" id="IPR006311">
    <property type="entry name" value="TAT_signal"/>
</dbReference>
<reference evidence="4" key="1">
    <citation type="submission" date="2017-05" db="EMBL/GenBank/DDBJ databases">
        <authorList>
            <person name="Macchi M."/>
            <person name="Festa S."/>
            <person name="Coppotelli B.M."/>
            <person name="Morelli I.S."/>
        </authorList>
    </citation>
    <scope>NUCLEOTIDE SEQUENCE [LARGE SCALE GENOMIC DNA]</scope>
    <source>
        <strain evidence="4">I</strain>
    </source>
</reference>
<dbReference type="PANTHER" id="PTHR15629">
    <property type="entry name" value="SH3YL1 PROTEIN"/>
    <property type="match status" value="1"/>
</dbReference>
<dbReference type="AlphaFoldDB" id="A0A211ZPK2"/>
<dbReference type="EMBL" id="NHON01000015">
    <property type="protein sequence ID" value="OWJ67205.1"/>
    <property type="molecule type" value="Genomic_DNA"/>
</dbReference>
<feature type="chain" id="PRO_5012871722" description="Ysc84 actin-binding domain-containing protein" evidence="1">
    <location>
        <begin position="26"/>
        <end position="231"/>
    </location>
</feature>